<evidence type="ECO:0000256" key="1">
    <source>
        <dbReference type="SAM" id="MobiDB-lite"/>
    </source>
</evidence>
<dbReference type="InterPro" id="IPR002575">
    <property type="entry name" value="Aminoglycoside_PTrfase"/>
</dbReference>
<dbReference type="InterPro" id="IPR011009">
    <property type="entry name" value="Kinase-like_dom_sf"/>
</dbReference>
<dbReference type="RefSeq" id="WP_324767078.1">
    <property type="nucleotide sequence ID" value="NZ_BAAATS010000002.1"/>
</dbReference>
<organism evidence="3 4">
    <name type="scientific">Streptomyces kunmingensis</name>
    <dbReference type="NCBI Taxonomy" id="68225"/>
    <lineage>
        <taxon>Bacteria</taxon>
        <taxon>Bacillati</taxon>
        <taxon>Actinomycetota</taxon>
        <taxon>Actinomycetes</taxon>
        <taxon>Kitasatosporales</taxon>
        <taxon>Streptomycetaceae</taxon>
        <taxon>Streptomyces</taxon>
    </lineage>
</organism>
<sequence>MAWEATSAARRTATALNRGGPKIEGPLKGHHHETYVITLAAPGAGTEAVRWKCREPRQGLLWFDRRCFASEEVVVEALNGRVERVPELIETKGVRLQRFVEGVTLGSRYRAGTAVPEPLVRQILEVVRQLAGIRPASVTVRCVCEPEDRATDGDSAGFLTRLIHFTEVHVFQKHQDEYGALFAALGVHEVAFKYLRERAADLHGRPFTLLHADLHRENLILDGAGQLWVIDWELAIFGDPLYDLATHLHLMRYPEPQRRRVTELWRDVLREEGARGLDEDLPMLLDYKRAQSVFTDVIRAALTLVEVADARARAARLPEAARKLRGVLLRGAAPLGIHSVPSARTIAAALDSWLRKDRSMQ</sequence>
<dbReference type="InterPro" id="IPR052077">
    <property type="entry name" value="CcrZ_PhaseVar_Mediator"/>
</dbReference>
<feature type="region of interest" description="Disordered" evidence="1">
    <location>
        <begin position="1"/>
        <end position="27"/>
    </location>
</feature>
<feature type="compositionally biased region" description="Low complexity" evidence="1">
    <location>
        <begin position="1"/>
        <end position="15"/>
    </location>
</feature>
<evidence type="ECO:0000313" key="4">
    <source>
        <dbReference type="Proteomes" id="UP001352223"/>
    </source>
</evidence>
<keyword evidence="4" id="KW-1185">Reference proteome</keyword>
<evidence type="ECO:0000313" key="3">
    <source>
        <dbReference type="EMBL" id="MEB3960066.1"/>
    </source>
</evidence>
<evidence type="ECO:0000259" key="2">
    <source>
        <dbReference type="Pfam" id="PF01636"/>
    </source>
</evidence>
<dbReference type="PANTHER" id="PTHR40086">
    <property type="entry name" value="PHOSPHOTRANSFERASE YTMP-RELATED"/>
    <property type="match status" value="1"/>
</dbReference>
<dbReference type="EMBL" id="JAOZYB010000035">
    <property type="protein sequence ID" value="MEB3960066.1"/>
    <property type="molecule type" value="Genomic_DNA"/>
</dbReference>
<name>A0ABU6C757_9ACTN</name>
<dbReference type="Pfam" id="PF01636">
    <property type="entry name" value="APH"/>
    <property type="match status" value="1"/>
</dbReference>
<comment type="caution">
    <text evidence="3">The sequence shown here is derived from an EMBL/GenBank/DDBJ whole genome shotgun (WGS) entry which is preliminary data.</text>
</comment>
<protein>
    <submittedName>
        <fullName evidence="3">Phosphotransferase</fullName>
    </submittedName>
</protein>
<dbReference type="Proteomes" id="UP001352223">
    <property type="component" value="Unassembled WGS sequence"/>
</dbReference>
<reference evidence="3 4" key="1">
    <citation type="submission" date="2022-10" db="EMBL/GenBank/DDBJ databases">
        <authorList>
            <person name="Xie J."/>
            <person name="Shen N."/>
        </authorList>
    </citation>
    <scope>NUCLEOTIDE SEQUENCE [LARGE SCALE GENOMIC DNA]</scope>
    <source>
        <strain evidence="3 4">DSM 41681</strain>
    </source>
</reference>
<gene>
    <name evidence="3" type="ORF">OKJ48_07345</name>
</gene>
<proteinExistence type="predicted"/>
<dbReference type="PANTHER" id="PTHR40086:SF1">
    <property type="entry name" value="CELL CYCLE REGULATOR CCRZ"/>
    <property type="match status" value="1"/>
</dbReference>
<feature type="domain" description="Aminoglycoside phosphotransferase" evidence="2">
    <location>
        <begin position="91"/>
        <end position="261"/>
    </location>
</feature>
<dbReference type="Gene3D" id="3.90.1200.10">
    <property type="match status" value="1"/>
</dbReference>
<accession>A0ABU6C757</accession>
<dbReference type="SUPFAM" id="SSF56112">
    <property type="entry name" value="Protein kinase-like (PK-like)"/>
    <property type="match status" value="1"/>
</dbReference>